<feature type="compositionally biased region" description="Low complexity" evidence="1">
    <location>
        <begin position="77"/>
        <end position="87"/>
    </location>
</feature>
<sequence>MEERDGSQRPGRGRRCRAAPPAADAGNGRVEMSNAAEQPRSPAPYLRVVRGDPSNEEVAALVTVLTARARATRSAHEAAASGRGARSAWRDRSRLVRRPLTPGPGAWRNSFRSA</sequence>
<name>A0ABN2TN60_9ACTN</name>
<dbReference type="InterPro" id="IPR032716">
    <property type="entry name" value="ACC_epsilon"/>
</dbReference>
<keyword evidence="3" id="KW-1185">Reference proteome</keyword>
<feature type="region of interest" description="Disordered" evidence="1">
    <location>
        <begin position="72"/>
        <end position="114"/>
    </location>
</feature>
<reference evidence="3" key="1">
    <citation type="journal article" date="2019" name="Int. J. Syst. Evol. Microbiol.">
        <title>The Global Catalogue of Microorganisms (GCM) 10K type strain sequencing project: providing services to taxonomists for standard genome sequencing and annotation.</title>
        <authorList>
            <consortium name="The Broad Institute Genomics Platform"/>
            <consortium name="The Broad Institute Genome Sequencing Center for Infectious Disease"/>
            <person name="Wu L."/>
            <person name="Ma J."/>
        </authorList>
    </citation>
    <scope>NUCLEOTIDE SEQUENCE [LARGE SCALE GENOMIC DNA]</scope>
    <source>
        <strain evidence="3">JCM 15313</strain>
    </source>
</reference>
<evidence type="ECO:0000256" key="1">
    <source>
        <dbReference type="SAM" id="MobiDB-lite"/>
    </source>
</evidence>
<accession>A0ABN2TN60</accession>
<comment type="caution">
    <text evidence="2">The sequence shown here is derived from an EMBL/GenBank/DDBJ whole genome shotgun (WGS) entry which is preliminary data.</text>
</comment>
<proteinExistence type="predicted"/>
<feature type="region of interest" description="Disordered" evidence="1">
    <location>
        <begin position="1"/>
        <end position="43"/>
    </location>
</feature>
<protein>
    <recommendedName>
        <fullName evidence="4">Acyl-CoA carboxylase subunit epsilon</fullName>
    </recommendedName>
</protein>
<evidence type="ECO:0000313" key="3">
    <source>
        <dbReference type="Proteomes" id="UP001501585"/>
    </source>
</evidence>
<dbReference type="Proteomes" id="UP001501585">
    <property type="component" value="Unassembled WGS sequence"/>
</dbReference>
<evidence type="ECO:0000313" key="2">
    <source>
        <dbReference type="EMBL" id="GAA2014944.1"/>
    </source>
</evidence>
<organism evidence="2 3">
    <name type="scientific">Nocardiopsis rhodophaea</name>
    <dbReference type="NCBI Taxonomy" id="280238"/>
    <lineage>
        <taxon>Bacteria</taxon>
        <taxon>Bacillati</taxon>
        <taxon>Actinomycetota</taxon>
        <taxon>Actinomycetes</taxon>
        <taxon>Streptosporangiales</taxon>
        <taxon>Nocardiopsidaceae</taxon>
        <taxon>Nocardiopsis</taxon>
    </lineage>
</organism>
<feature type="compositionally biased region" description="Low complexity" evidence="1">
    <location>
        <begin position="18"/>
        <end position="29"/>
    </location>
</feature>
<dbReference type="EMBL" id="BAAAPC010000029">
    <property type="protein sequence ID" value="GAA2014944.1"/>
    <property type="molecule type" value="Genomic_DNA"/>
</dbReference>
<dbReference type="Pfam" id="PF13822">
    <property type="entry name" value="ACC_epsilon"/>
    <property type="match status" value="1"/>
</dbReference>
<gene>
    <name evidence="2" type="ORF">GCM10009799_48980</name>
</gene>
<evidence type="ECO:0008006" key="4">
    <source>
        <dbReference type="Google" id="ProtNLM"/>
    </source>
</evidence>